<sequence>MSQIAVLFAIFTLFGVPAYLYIRYQEAFHEVFEYMERRYATVEDGGAGAEEDEQVEEEPIALDPRVQTQLRKAWLLLVCGVLFVMFLGAALDDMYVSQIDYTRQAEAELMAKRALNEV</sequence>
<dbReference type="Proteomes" id="UP000008068">
    <property type="component" value="Unassembled WGS sequence"/>
</dbReference>
<keyword evidence="1" id="KW-0472">Membrane</keyword>
<accession>G0NGC9</accession>
<organism evidence="3">
    <name type="scientific">Caenorhabditis brenneri</name>
    <name type="common">Nematode worm</name>
    <dbReference type="NCBI Taxonomy" id="135651"/>
    <lineage>
        <taxon>Eukaryota</taxon>
        <taxon>Metazoa</taxon>
        <taxon>Ecdysozoa</taxon>
        <taxon>Nematoda</taxon>
        <taxon>Chromadorea</taxon>
        <taxon>Rhabditida</taxon>
        <taxon>Rhabditina</taxon>
        <taxon>Rhabditomorpha</taxon>
        <taxon>Rhabditoidea</taxon>
        <taxon>Rhabditidae</taxon>
        <taxon>Peloderinae</taxon>
        <taxon>Caenorhabditis</taxon>
    </lineage>
</organism>
<reference evidence="3" key="1">
    <citation type="submission" date="2011-07" db="EMBL/GenBank/DDBJ databases">
        <authorList>
            <consortium name="Caenorhabditis brenneri Sequencing and Analysis Consortium"/>
            <person name="Wilson R.K."/>
        </authorList>
    </citation>
    <scope>NUCLEOTIDE SEQUENCE [LARGE SCALE GENOMIC DNA]</scope>
    <source>
        <strain evidence="3">PB2801</strain>
    </source>
</reference>
<dbReference type="EMBL" id="GL379879">
    <property type="protein sequence ID" value="EGT59970.1"/>
    <property type="molecule type" value="Genomic_DNA"/>
</dbReference>
<keyword evidence="1" id="KW-1133">Transmembrane helix</keyword>
<evidence type="ECO:0000313" key="3">
    <source>
        <dbReference type="Proteomes" id="UP000008068"/>
    </source>
</evidence>
<feature type="transmembrane region" description="Helical" evidence="1">
    <location>
        <begin position="73"/>
        <end position="91"/>
    </location>
</feature>
<keyword evidence="3" id="KW-1185">Reference proteome</keyword>
<evidence type="ECO:0000256" key="1">
    <source>
        <dbReference type="SAM" id="Phobius"/>
    </source>
</evidence>
<protein>
    <submittedName>
        <fullName evidence="2">Uncharacterized protein</fullName>
    </submittedName>
</protein>
<gene>
    <name evidence="2" type="ORF">CAEBREN_11011</name>
</gene>
<dbReference type="HOGENOM" id="CLU_2075232_0_0_1"/>
<evidence type="ECO:0000313" key="2">
    <source>
        <dbReference type="EMBL" id="EGT59970.1"/>
    </source>
</evidence>
<name>G0NGC9_CAEBE</name>
<dbReference type="InParanoid" id="G0NGC9"/>
<keyword evidence="1" id="KW-0812">Transmembrane</keyword>
<dbReference type="AlphaFoldDB" id="G0NGC9"/>
<proteinExistence type="predicted"/>